<dbReference type="AlphaFoldDB" id="A0AAV2VSN9"/>
<name>A0AAV2VSN9_9VIBR</name>
<protein>
    <submittedName>
        <fullName evidence="2">Type VI secretion system,lysozyme-related protein</fullName>
    </submittedName>
</protein>
<dbReference type="GeneID" id="97543455"/>
<dbReference type="InterPro" id="IPR017737">
    <property type="entry name" value="TssE1-like"/>
</dbReference>
<accession>A0AAV2VSN9</accession>
<comment type="caution">
    <text evidence="2">The sequence shown here is derived from an EMBL/GenBank/DDBJ whole genome shotgun (WGS) entry which is preliminary data.</text>
</comment>
<dbReference type="SUPFAM" id="SSF160719">
    <property type="entry name" value="gpW/gp25-like"/>
    <property type="match status" value="1"/>
</dbReference>
<dbReference type="InterPro" id="IPR053176">
    <property type="entry name" value="T6SS_TssE1-like"/>
</dbReference>
<gene>
    <name evidence="2" type="ORF">VIBNISOn1_340024</name>
</gene>
<evidence type="ECO:0000259" key="1">
    <source>
        <dbReference type="Pfam" id="PF04965"/>
    </source>
</evidence>
<proteinExistence type="predicted"/>
<evidence type="ECO:0000313" key="2">
    <source>
        <dbReference type="EMBL" id="CCO47709.1"/>
    </source>
</evidence>
<evidence type="ECO:0000313" key="3">
    <source>
        <dbReference type="Proteomes" id="UP000018211"/>
    </source>
</evidence>
<feature type="domain" description="IraD/Gp25-like" evidence="1">
    <location>
        <begin position="37"/>
        <end position="123"/>
    </location>
</feature>
<dbReference type="Pfam" id="PF04965">
    <property type="entry name" value="GPW_gp25"/>
    <property type="match status" value="1"/>
</dbReference>
<dbReference type="NCBIfam" id="TIGR03357">
    <property type="entry name" value="VI_zyme"/>
    <property type="match status" value="1"/>
</dbReference>
<dbReference type="Gene3D" id="3.10.450.40">
    <property type="match status" value="1"/>
</dbReference>
<dbReference type="RefSeq" id="WP_004404983.1">
    <property type="nucleotide sequence ID" value="NZ_LK391965.1"/>
</dbReference>
<sequence>MGYIAPEESVYGVSLFERLEADAKPISLSKGPDSAEVLRSIKRNVSNILNTRIGESLSSPNLGLVDFNDATMAMLDLSIRVKLSIKRCLEEFEPRLKEVDVMVIQDEREPLNLRFSVAATIDTSAIHERVKINLLLDNNRKYRVVT</sequence>
<dbReference type="Proteomes" id="UP000018211">
    <property type="component" value="Unassembled WGS sequence"/>
</dbReference>
<dbReference type="InterPro" id="IPR007048">
    <property type="entry name" value="IraD/Gp25-like"/>
</dbReference>
<dbReference type="PANTHER" id="PTHR38595:SF2">
    <property type="entry name" value="TYPE VI SECRETION SYSTEM BASEPLATE SUBUNIT TSSE"/>
    <property type="match status" value="1"/>
</dbReference>
<organism evidence="2 3">
    <name type="scientific">Vibrio nigripulchritudo SOn1</name>
    <dbReference type="NCBI Taxonomy" id="1238450"/>
    <lineage>
        <taxon>Bacteria</taxon>
        <taxon>Pseudomonadati</taxon>
        <taxon>Pseudomonadota</taxon>
        <taxon>Gammaproteobacteria</taxon>
        <taxon>Vibrionales</taxon>
        <taxon>Vibrionaceae</taxon>
        <taxon>Vibrio</taxon>
    </lineage>
</organism>
<dbReference type="EMBL" id="CAOF01000125">
    <property type="protein sequence ID" value="CCO47709.1"/>
    <property type="molecule type" value="Genomic_DNA"/>
</dbReference>
<dbReference type="PANTHER" id="PTHR38595">
    <property type="entry name" value="CYTOPLASMIC PROTEIN-RELATED"/>
    <property type="match status" value="1"/>
</dbReference>
<reference evidence="2 3" key="1">
    <citation type="journal article" date="2013" name="ISME J.">
        <title>Comparative genomics of pathogenic lineages of Vibrio nigripulchritudo identifies virulence-associated traits.</title>
        <authorList>
            <person name="Goudenege D."/>
            <person name="Labreuche Y."/>
            <person name="Krin E."/>
            <person name="Ansquer D."/>
            <person name="Mangenot S."/>
            <person name="Calteau A."/>
            <person name="Medigue C."/>
            <person name="Mazel D."/>
            <person name="Polz M.F."/>
            <person name="Le Roux F."/>
        </authorList>
    </citation>
    <scope>NUCLEOTIDE SEQUENCE [LARGE SCALE GENOMIC DNA]</scope>
    <source>
        <strain evidence="2 3">SOn1</strain>
    </source>
</reference>